<sequence length="165" mass="19557">MAIASTLSRWLAPVVLAAGFGVFAMAPAPAQAQSSQDIARVIVDVADVIFRSGQPYYRHGNYGHNDRLIVVRDRYGRPTYYRQVNRAYRPGPPYGVAHGYYRNGPGNTRVKCNKHGKCKVQGHYYDARYDRDRHDRRDRYSRYDRYNRYDRYDRDDRRRRDRWDD</sequence>
<organism evidence="2 3">
    <name type="scientific">Novilysobacter luteus</name>
    <dbReference type="NCBI Taxonomy" id="2822368"/>
    <lineage>
        <taxon>Bacteria</taxon>
        <taxon>Pseudomonadati</taxon>
        <taxon>Pseudomonadota</taxon>
        <taxon>Gammaproteobacteria</taxon>
        <taxon>Lysobacterales</taxon>
        <taxon>Lysobacteraceae</taxon>
        <taxon>Novilysobacter</taxon>
    </lineage>
</organism>
<dbReference type="EMBL" id="OU015430">
    <property type="protein sequence ID" value="CAG4977278.1"/>
    <property type="molecule type" value="Genomic_DNA"/>
</dbReference>
<gene>
    <name evidence="2" type="ORF">LYB30171_02374</name>
</gene>
<dbReference type="RefSeq" id="WP_215218869.1">
    <property type="nucleotide sequence ID" value="NZ_OU015430.1"/>
</dbReference>
<feature type="signal peptide" evidence="1">
    <location>
        <begin position="1"/>
        <end position="17"/>
    </location>
</feature>
<evidence type="ECO:0000313" key="2">
    <source>
        <dbReference type="EMBL" id="CAG4977278.1"/>
    </source>
</evidence>
<proteinExistence type="predicted"/>
<reference evidence="2 3" key="1">
    <citation type="submission" date="2021-04" db="EMBL/GenBank/DDBJ databases">
        <authorList>
            <person name="Rodrigo-Torres L."/>
            <person name="Arahal R. D."/>
            <person name="Lucena T."/>
        </authorList>
    </citation>
    <scope>NUCLEOTIDE SEQUENCE [LARGE SCALE GENOMIC DNA]</scope>
    <source>
        <strain evidence="2 3">CECT 30171</strain>
    </source>
</reference>
<evidence type="ECO:0000313" key="3">
    <source>
        <dbReference type="Proteomes" id="UP000680116"/>
    </source>
</evidence>
<accession>A0ABM8UI45</accession>
<feature type="chain" id="PRO_5045625629" evidence="1">
    <location>
        <begin position="18"/>
        <end position="165"/>
    </location>
</feature>
<keyword evidence="3" id="KW-1185">Reference proteome</keyword>
<protein>
    <submittedName>
        <fullName evidence="2">Uncharacterized protein</fullName>
    </submittedName>
</protein>
<name>A0ABM8UI45_9GAMM</name>
<evidence type="ECO:0000256" key="1">
    <source>
        <dbReference type="SAM" id="SignalP"/>
    </source>
</evidence>
<dbReference type="Proteomes" id="UP000680116">
    <property type="component" value="Chromosome"/>
</dbReference>
<keyword evidence="1" id="KW-0732">Signal</keyword>